<name>A0A0G1NEG6_9BACT</name>
<evidence type="ECO:0000313" key="5">
    <source>
        <dbReference type="Proteomes" id="UP000034644"/>
    </source>
</evidence>
<gene>
    <name evidence="4" type="ORF">UX27_C0016G0009</name>
</gene>
<sequence>MDKKTILIIEDEQYHRQVLEKILVQNNFFAVSAPDGYEGLKKIFELKPDLIILDILLPGLSGFAVLEKLRAAEETKKLKVVILSNLGDDYDVKKGMALGIEYYFVKANWTPQQIVDKIKEILK</sequence>
<evidence type="ECO:0000256" key="2">
    <source>
        <dbReference type="PROSITE-ProRule" id="PRU00169"/>
    </source>
</evidence>
<dbReference type="AlphaFoldDB" id="A0A0G1NEG6"/>
<dbReference type="GO" id="GO:0000160">
    <property type="term" value="P:phosphorelay signal transduction system"/>
    <property type="evidence" value="ECO:0007669"/>
    <property type="project" value="InterPro"/>
</dbReference>
<dbReference type="EMBL" id="LCLO01000016">
    <property type="protein sequence ID" value="KKU18891.1"/>
    <property type="molecule type" value="Genomic_DNA"/>
</dbReference>
<dbReference type="PANTHER" id="PTHR44591">
    <property type="entry name" value="STRESS RESPONSE REGULATOR PROTEIN 1"/>
    <property type="match status" value="1"/>
</dbReference>
<accession>A0A0G1NEG6</accession>
<dbReference type="PANTHER" id="PTHR44591:SF3">
    <property type="entry name" value="RESPONSE REGULATORY DOMAIN-CONTAINING PROTEIN"/>
    <property type="match status" value="1"/>
</dbReference>
<dbReference type="Gene3D" id="3.40.50.2300">
    <property type="match status" value="1"/>
</dbReference>
<evidence type="ECO:0000259" key="3">
    <source>
        <dbReference type="PROSITE" id="PS50110"/>
    </source>
</evidence>
<evidence type="ECO:0000313" key="4">
    <source>
        <dbReference type="EMBL" id="KKU18891.1"/>
    </source>
</evidence>
<dbReference type="InterPro" id="IPR050595">
    <property type="entry name" value="Bact_response_regulator"/>
</dbReference>
<dbReference type="CDD" id="cd00156">
    <property type="entry name" value="REC"/>
    <property type="match status" value="1"/>
</dbReference>
<evidence type="ECO:0000256" key="1">
    <source>
        <dbReference type="ARBA" id="ARBA00022553"/>
    </source>
</evidence>
<keyword evidence="1 2" id="KW-0597">Phosphoprotein</keyword>
<dbReference type="SMART" id="SM00448">
    <property type="entry name" value="REC"/>
    <property type="match status" value="1"/>
</dbReference>
<dbReference type="PATRIC" id="fig|1618614.3.peg.253"/>
<dbReference type="InterPro" id="IPR001789">
    <property type="entry name" value="Sig_transdc_resp-reg_receiver"/>
</dbReference>
<feature type="modified residue" description="4-aspartylphosphate" evidence="2">
    <location>
        <position position="54"/>
    </location>
</feature>
<feature type="domain" description="Response regulatory" evidence="3">
    <location>
        <begin position="5"/>
        <end position="122"/>
    </location>
</feature>
<dbReference type="InterPro" id="IPR011006">
    <property type="entry name" value="CheY-like_superfamily"/>
</dbReference>
<dbReference type="Proteomes" id="UP000034644">
    <property type="component" value="Unassembled WGS sequence"/>
</dbReference>
<dbReference type="SUPFAM" id="SSF52172">
    <property type="entry name" value="CheY-like"/>
    <property type="match status" value="1"/>
</dbReference>
<organism evidence="4 5">
    <name type="scientific">Candidatus Azambacteria bacterium GW2011_GWA2_45_90</name>
    <dbReference type="NCBI Taxonomy" id="1618614"/>
    <lineage>
        <taxon>Bacteria</taxon>
        <taxon>Candidatus Azamiibacteriota</taxon>
    </lineage>
</organism>
<proteinExistence type="predicted"/>
<reference evidence="4 5" key="1">
    <citation type="journal article" date="2015" name="Nature">
        <title>rRNA introns, odd ribosomes, and small enigmatic genomes across a large radiation of phyla.</title>
        <authorList>
            <person name="Brown C.T."/>
            <person name="Hug L.A."/>
            <person name="Thomas B.C."/>
            <person name="Sharon I."/>
            <person name="Castelle C.J."/>
            <person name="Singh A."/>
            <person name="Wilkins M.J."/>
            <person name="Williams K.H."/>
            <person name="Banfield J.F."/>
        </authorList>
    </citation>
    <scope>NUCLEOTIDE SEQUENCE [LARGE SCALE GENOMIC DNA]</scope>
</reference>
<dbReference type="Pfam" id="PF00072">
    <property type="entry name" value="Response_reg"/>
    <property type="match status" value="1"/>
</dbReference>
<dbReference type="PROSITE" id="PS50110">
    <property type="entry name" value="RESPONSE_REGULATORY"/>
    <property type="match status" value="1"/>
</dbReference>
<comment type="caution">
    <text evidence="4">The sequence shown here is derived from an EMBL/GenBank/DDBJ whole genome shotgun (WGS) entry which is preliminary data.</text>
</comment>
<protein>
    <submittedName>
        <fullName evidence="4">Response regulator receiver protein</fullName>
    </submittedName>
</protein>